<evidence type="ECO:0000313" key="3">
    <source>
        <dbReference type="EMBL" id="KAK9496481.1"/>
    </source>
</evidence>
<dbReference type="PANTHER" id="PTHR13195">
    <property type="entry name" value="PSEUDOURIDINE SYNTHASE-RELATED"/>
    <property type="match status" value="1"/>
</dbReference>
<dbReference type="InterPro" id="IPR039048">
    <property type="entry name" value="Trub2"/>
</dbReference>
<dbReference type="GO" id="GO:0003723">
    <property type="term" value="F:RNA binding"/>
    <property type="evidence" value="ECO:0007669"/>
    <property type="project" value="InterPro"/>
</dbReference>
<dbReference type="AlphaFoldDB" id="A0AAW1CEL8"/>
<comment type="similarity">
    <text evidence="1">Belongs to the pseudouridine synthase TruB family.</text>
</comment>
<evidence type="ECO:0000259" key="2">
    <source>
        <dbReference type="Pfam" id="PF01509"/>
    </source>
</evidence>
<dbReference type="PANTHER" id="PTHR13195:SF0">
    <property type="entry name" value="PSEUDOURIDYLATE SYNTHASE TRUB2, MITOCHONDRIAL"/>
    <property type="match status" value="1"/>
</dbReference>
<gene>
    <name evidence="3" type="ORF">O3M35_013243</name>
</gene>
<evidence type="ECO:0000313" key="4">
    <source>
        <dbReference type="Proteomes" id="UP001461498"/>
    </source>
</evidence>
<dbReference type="EMBL" id="JAPXFL010000079">
    <property type="protein sequence ID" value="KAK9496481.1"/>
    <property type="molecule type" value="Genomic_DNA"/>
</dbReference>
<dbReference type="Pfam" id="PF01509">
    <property type="entry name" value="TruB_N"/>
    <property type="match status" value="1"/>
</dbReference>
<accession>A0AAW1CEL8</accession>
<dbReference type="InterPro" id="IPR002501">
    <property type="entry name" value="PsdUridine_synth_N"/>
</dbReference>
<dbReference type="SUPFAM" id="SSF55120">
    <property type="entry name" value="Pseudouridine synthase"/>
    <property type="match status" value="1"/>
</dbReference>
<dbReference type="InterPro" id="IPR020103">
    <property type="entry name" value="PsdUridine_synth_cat_dom_sf"/>
</dbReference>
<organism evidence="3 4">
    <name type="scientific">Rhynocoris fuscipes</name>
    <dbReference type="NCBI Taxonomy" id="488301"/>
    <lineage>
        <taxon>Eukaryota</taxon>
        <taxon>Metazoa</taxon>
        <taxon>Ecdysozoa</taxon>
        <taxon>Arthropoda</taxon>
        <taxon>Hexapoda</taxon>
        <taxon>Insecta</taxon>
        <taxon>Pterygota</taxon>
        <taxon>Neoptera</taxon>
        <taxon>Paraneoptera</taxon>
        <taxon>Hemiptera</taxon>
        <taxon>Heteroptera</taxon>
        <taxon>Panheteroptera</taxon>
        <taxon>Cimicomorpha</taxon>
        <taxon>Reduviidae</taxon>
        <taxon>Harpactorinae</taxon>
        <taxon>Harpactorini</taxon>
        <taxon>Rhynocoris</taxon>
    </lineage>
</organism>
<name>A0AAW1CEL8_9HEMI</name>
<evidence type="ECO:0000256" key="1">
    <source>
        <dbReference type="ARBA" id="ARBA00008999"/>
    </source>
</evidence>
<feature type="domain" description="Pseudouridine synthase II N-terminal" evidence="2">
    <location>
        <begin position="102"/>
        <end position="229"/>
    </location>
</feature>
<keyword evidence="4" id="KW-1185">Reference proteome</keyword>
<dbReference type="Proteomes" id="UP001461498">
    <property type="component" value="Unassembled WGS sequence"/>
</dbReference>
<dbReference type="GO" id="GO:0001522">
    <property type="term" value="P:pseudouridine synthesis"/>
    <property type="evidence" value="ECO:0007669"/>
    <property type="project" value="InterPro"/>
</dbReference>
<sequence length="311" mass="35448">MVQVLVDYAPNVWKLLNGLVCVYKPAGESAHRVRKSLLGKLSRELCEMDCREPTPFVEIEGDTTKPMSVTVRPNYADHPLVIGPRYVVEDFKCRWATYLGFNTSGVFLLGLNKGTYMAYKLNSKYPIRTYRLTAEMGYTTNNLFKTGKVVDRHSFNHVRLAFLENLLASIEATHQRNVFQICGVDIQSQEAYELAASGLVRPVNSKIPIVYSCKCVEFNPPEFTLEIQSINEYEAFLLALVHSIGLKLRTLATCISVQCIRHSFFTLDNALLKKHWTLQDVVTNIKNNQKLFNKINIINQTVMKTEEENNN</sequence>
<proteinExistence type="inferred from homology"/>
<comment type="caution">
    <text evidence="3">The sequence shown here is derived from an EMBL/GenBank/DDBJ whole genome shotgun (WGS) entry which is preliminary data.</text>
</comment>
<dbReference type="GO" id="GO:0006396">
    <property type="term" value="P:RNA processing"/>
    <property type="evidence" value="ECO:0007669"/>
    <property type="project" value="InterPro"/>
</dbReference>
<protein>
    <recommendedName>
        <fullName evidence="2">Pseudouridine synthase II N-terminal domain-containing protein</fullName>
    </recommendedName>
</protein>
<dbReference type="GO" id="GO:0009982">
    <property type="term" value="F:pseudouridine synthase activity"/>
    <property type="evidence" value="ECO:0007669"/>
    <property type="project" value="InterPro"/>
</dbReference>
<reference evidence="3 4" key="1">
    <citation type="submission" date="2022-12" db="EMBL/GenBank/DDBJ databases">
        <title>Chromosome-level genome assembly of true bugs.</title>
        <authorList>
            <person name="Ma L."/>
            <person name="Li H."/>
        </authorList>
    </citation>
    <scope>NUCLEOTIDE SEQUENCE [LARGE SCALE GENOMIC DNA]</scope>
    <source>
        <strain evidence="3">Lab_2022b</strain>
    </source>
</reference>
<dbReference type="Gene3D" id="3.30.2350.10">
    <property type="entry name" value="Pseudouridine synthase"/>
    <property type="match status" value="1"/>
</dbReference>